<sequence>MANGKSHEADGEDIRPLGIYSFKWTKDHTPKDETDPLRFQHDELGSATVDKIQEIHAREQEARKEQGEQVEKLDMFATLKANRDRDGTLNEFWNQVNSVPEWVDWEQLERGQRFFYRYAVGNIIGFALQGFVGENSASTSVVEVLLRTGGFSTRSLRRRLLETFQFVLEVTHSLDFIKPGGKGHETTVRARLLHSMVRQRLLRVAEAKGPSYYDTSVYGIPVNTLDSIHSITTFSCNHAWKQLPPMGIRPSQGEIDDYIALWRYVAHVIGTPTHFFETSSQAKALMESLSYTELQITPSSVIIGHNFVEALKDLPPMNVSAGFIQAGSRRLNGDDVCDGLGMGKPGWYPYACFKGHCWLVTALVTAQRLFPWFDEWSIQFYRETLHHTIIHSEYSLKGGSLLDFKYVPDGRVTGREKNDRPDGDRMWFYQRPLELFYFVIFCGGCLSILGSTMVAAWIVLVVFRHNECCGYFSL</sequence>
<dbReference type="Pfam" id="PF09995">
    <property type="entry name" value="MPAB_Lcp_cat"/>
    <property type="match status" value="1"/>
</dbReference>
<evidence type="ECO:0000313" key="3">
    <source>
        <dbReference type="EMBL" id="PVI02313.1"/>
    </source>
</evidence>
<dbReference type="InterPro" id="IPR018713">
    <property type="entry name" value="MPAB/Lcp_cat_dom"/>
</dbReference>
<evidence type="ECO:0000259" key="2">
    <source>
        <dbReference type="Pfam" id="PF09995"/>
    </source>
</evidence>
<dbReference type="STRING" id="97972.A0A2V1DVE5"/>
<evidence type="ECO:0000313" key="4">
    <source>
        <dbReference type="Proteomes" id="UP000244855"/>
    </source>
</evidence>
<evidence type="ECO:0000256" key="1">
    <source>
        <dbReference type="SAM" id="Phobius"/>
    </source>
</evidence>
<dbReference type="EMBL" id="KZ805344">
    <property type="protein sequence ID" value="PVI02313.1"/>
    <property type="molecule type" value="Genomic_DNA"/>
</dbReference>
<feature type="domain" description="ER-bound oxygenase mpaB/mpaB'/Rubber oxygenase catalytic" evidence="2">
    <location>
        <begin position="137"/>
        <end position="360"/>
    </location>
</feature>
<dbReference type="AlphaFoldDB" id="A0A2V1DVE5"/>
<keyword evidence="4" id="KW-1185">Reference proteome</keyword>
<keyword evidence="1" id="KW-0812">Transmembrane</keyword>
<reference evidence="3 4" key="1">
    <citation type="journal article" date="2018" name="Sci. Rep.">
        <title>Comparative genomics provides insights into the lifestyle and reveals functional heterogeneity of dark septate endophytic fungi.</title>
        <authorList>
            <person name="Knapp D.G."/>
            <person name="Nemeth J.B."/>
            <person name="Barry K."/>
            <person name="Hainaut M."/>
            <person name="Henrissat B."/>
            <person name="Johnson J."/>
            <person name="Kuo A."/>
            <person name="Lim J.H.P."/>
            <person name="Lipzen A."/>
            <person name="Nolan M."/>
            <person name="Ohm R.A."/>
            <person name="Tamas L."/>
            <person name="Grigoriev I.V."/>
            <person name="Spatafora J.W."/>
            <person name="Nagy L.G."/>
            <person name="Kovacs G.M."/>
        </authorList>
    </citation>
    <scope>NUCLEOTIDE SEQUENCE [LARGE SCALE GENOMIC DNA]</scope>
    <source>
        <strain evidence="3 4">DSE2036</strain>
    </source>
</reference>
<dbReference type="PANTHER" id="PTHR37539">
    <property type="entry name" value="SECRETED PROTEIN-RELATED"/>
    <property type="match status" value="1"/>
</dbReference>
<dbReference type="OrthoDB" id="6361347at2759"/>
<dbReference type="PANTHER" id="PTHR37539:SF1">
    <property type="entry name" value="ER-BOUND OXYGENASE MPAB_MPAB'_RUBBER OXYGENASE CATALYTIC DOMAIN-CONTAINING PROTEIN"/>
    <property type="match status" value="1"/>
</dbReference>
<organism evidence="3 4">
    <name type="scientific">Periconia macrospinosa</name>
    <dbReference type="NCBI Taxonomy" id="97972"/>
    <lineage>
        <taxon>Eukaryota</taxon>
        <taxon>Fungi</taxon>
        <taxon>Dikarya</taxon>
        <taxon>Ascomycota</taxon>
        <taxon>Pezizomycotina</taxon>
        <taxon>Dothideomycetes</taxon>
        <taxon>Pleosporomycetidae</taxon>
        <taxon>Pleosporales</taxon>
        <taxon>Massarineae</taxon>
        <taxon>Periconiaceae</taxon>
        <taxon>Periconia</taxon>
    </lineage>
</organism>
<dbReference type="InterPro" id="IPR037473">
    <property type="entry name" value="Lcp-like"/>
</dbReference>
<keyword evidence="1" id="KW-0472">Membrane</keyword>
<protein>
    <recommendedName>
        <fullName evidence="2">ER-bound oxygenase mpaB/mpaB'/Rubber oxygenase catalytic domain-containing protein</fullName>
    </recommendedName>
</protein>
<name>A0A2V1DVE5_9PLEO</name>
<gene>
    <name evidence="3" type="ORF">DM02DRAFT_613008</name>
</gene>
<feature type="transmembrane region" description="Helical" evidence="1">
    <location>
        <begin position="435"/>
        <end position="463"/>
    </location>
</feature>
<accession>A0A2V1DVE5</accession>
<proteinExistence type="predicted"/>
<dbReference type="Proteomes" id="UP000244855">
    <property type="component" value="Unassembled WGS sequence"/>
</dbReference>
<keyword evidence="1" id="KW-1133">Transmembrane helix</keyword>
<dbReference type="GO" id="GO:0016491">
    <property type="term" value="F:oxidoreductase activity"/>
    <property type="evidence" value="ECO:0007669"/>
    <property type="project" value="InterPro"/>
</dbReference>